<dbReference type="EMBL" id="KZ679016">
    <property type="protein sequence ID" value="PSS10602.1"/>
    <property type="molecule type" value="Genomic_DNA"/>
</dbReference>
<evidence type="ECO:0000256" key="4">
    <source>
        <dbReference type="ARBA" id="ARBA00023004"/>
    </source>
</evidence>
<dbReference type="GeneID" id="36575090"/>
<dbReference type="OrthoDB" id="1470350at2759"/>
<dbReference type="GO" id="GO:0004497">
    <property type="term" value="F:monooxygenase activity"/>
    <property type="evidence" value="ECO:0007669"/>
    <property type="project" value="UniProtKB-KW"/>
</dbReference>
<protein>
    <recommendedName>
        <fullName evidence="10">Cytochrome P450 monooxygenase</fullName>
    </recommendedName>
</protein>
<sequence length="520" mass="58833">MAIEALLSPAIAGVGAALSIILYFVISPLLSPLSKVPAAHWSSGYSPIWILWTRWRGKELSAVYEAHQRLGPLVRLGPKDLSVACYDEGIRKIYGGGFDKPGYYDFFRYYGKTNSFSSLSKHDHTYHRKRLSGVYTKSALFESAELTIMTRKTLYGVFVPHLLAKSKEPQPTDLLELSYSLSLDLVTRFIFGYASGSKFLESPEGETREWLEHYEKRYCSESFWSQELPNTTKCLNMLGIDLMPKGHAESTQWLEHWMMEMCDQADVVLDSAPRNPEDTPLVYRQVKAAQAKLTSETSAQQDRLAVASELFDHMSGAREVLGLVLAYTIYYISKHPHAQDRIRAELVSAGISMRVPSGGEDAEQAPMPSPSSLDKLPYLSAVLKESLRMRPNSTPLPRVTPHDRSVSLAGYHDIPPATRVNAFQWLVHRDPSKWQAVDEWRPERWLDESKREKGGNESRLWAFGSGPRMCIGEHFTQYVMRYILVVIFTNFRSTVVDQASFGQHPAGSLEDKLWARFAPL</sequence>
<keyword evidence="9" id="KW-1185">Reference proteome</keyword>
<evidence type="ECO:0000256" key="1">
    <source>
        <dbReference type="ARBA" id="ARBA00001971"/>
    </source>
</evidence>
<organism evidence="8 9">
    <name type="scientific">Amorphotheca resinae ATCC 22711</name>
    <dbReference type="NCBI Taxonomy" id="857342"/>
    <lineage>
        <taxon>Eukaryota</taxon>
        <taxon>Fungi</taxon>
        <taxon>Dikarya</taxon>
        <taxon>Ascomycota</taxon>
        <taxon>Pezizomycotina</taxon>
        <taxon>Leotiomycetes</taxon>
        <taxon>Helotiales</taxon>
        <taxon>Amorphothecaceae</taxon>
        <taxon>Amorphotheca</taxon>
    </lineage>
</organism>
<evidence type="ECO:0000313" key="9">
    <source>
        <dbReference type="Proteomes" id="UP000241818"/>
    </source>
</evidence>
<accession>A0A2T3AT15</accession>
<feature type="transmembrane region" description="Helical" evidence="7">
    <location>
        <begin position="6"/>
        <end position="26"/>
    </location>
</feature>
<feature type="binding site" description="axial binding residue" evidence="5">
    <location>
        <position position="470"/>
    </location>
    <ligand>
        <name>heme</name>
        <dbReference type="ChEBI" id="CHEBI:30413"/>
    </ligand>
    <ligandPart>
        <name>Fe</name>
        <dbReference type="ChEBI" id="CHEBI:18248"/>
    </ligandPart>
</feature>
<dbReference type="GO" id="GO:0016705">
    <property type="term" value="F:oxidoreductase activity, acting on paired donors, with incorporation or reduction of molecular oxygen"/>
    <property type="evidence" value="ECO:0007669"/>
    <property type="project" value="InterPro"/>
</dbReference>
<proteinExistence type="inferred from homology"/>
<evidence type="ECO:0000256" key="3">
    <source>
        <dbReference type="ARBA" id="ARBA00022723"/>
    </source>
</evidence>
<keyword evidence="4 5" id="KW-0408">Iron</keyword>
<evidence type="ECO:0000256" key="6">
    <source>
        <dbReference type="RuleBase" id="RU000461"/>
    </source>
</evidence>
<reference evidence="8 9" key="1">
    <citation type="journal article" date="2018" name="New Phytol.">
        <title>Comparative genomics and transcriptomics depict ericoid mycorrhizal fungi as versatile saprotrophs and plant mutualists.</title>
        <authorList>
            <person name="Martino E."/>
            <person name="Morin E."/>
            <person name="Grelet G.A."/>
            <person name="Kuo A."/>
            <person name="Kohler A."/>
            <person name="Daghino S."/>
            <person name="Barry K.W."/>
            <person name="Cichocki N."/>
            <person name="Clum A."/>
            <person name="Dockter R.B."/>
            <person name="Hainaut M."/>
            <person name="Kuo R.C."/>
            <person name="LaButti K."/>
            <person name="Lindahl B.D."/>
            <person name="Lindquist E.A."/>
            <person name="Lipzen A."/>
            <person name="Khouja H.R."/>
            <person name="Magnuson J."/>
            <person name="Murat C."/>
            <person name="Ohm R.A."/>
            <person name="Singer S.W."/>
            <person name="Spatafora J.W."/>
            <person name="Wang M."/>
            <person name="Veneault-Fourrey C."/>
            <person name="Henrissat B."/>
            <person name="Grigoriev I.V."/>
            <person name="Martin F.M."/>
            <person name="Perotto S."/>
        </authorList>
    </citation>
    <scope>NUCLEOTIDE SEQUENCE [LARGE SCALE GENOMIC DNA]</scope>
    <source>
        <strain evidence="8 9">ATCC 22711</strain>
    </source>
</reference>
<name>A0A2T3AT15_AMORE</name>
<keyword evidence="3 5" id="KW-0479">Metal-binding</keyword>
<comment type="similarity">
    <text evidence="2 6">Belongs to the cytochrome P450 family.</text>
</comment>
<dbReference type="InterPro" id="IPR001128">
    <property type="entry name" value="Cyt_P450"/>
</dbReference>
<evidence type="ECO:0000256" key="7">
    <source>
        <dbReference type="SAM" id="Phobius"/>
    </source>
</evidence>
<dbReference type="STRING" id="857342.A0A2T3AT15"/>
<evidence type="ECO:0000256" key="2">
    <source>
        <dbReference type="ARBA" id="ARBA00010617"/>
    </source>
</evidence>
<keyword evidence="7" id="KW-0472">Membrane</keyword>
<gene>
    <name evidence="8" type="ORF">M430DRAFT_36880</name>
</gene>
<dbReference type="InterPro" id="IPR017972">
    <property type="entry name" value="Cyt_P450_CS"/>
</dbReference>
<dbReference type="GO" id="GO:0005506">
    <property type="term" value="F:iron ion binding"/>
    <property type="evidence" value="ECO:0007669"/>
    <property type="project" value="InterPro"/>
</dbReference>
<dbReference type="PROSITE" id="PS00086">
    <property type="entry name" value="CYTOCHROME_P450"/>
    <property type="match status" value="1"/>
</dbReference>
<evidence type="ECO:0000313" key="8">
    <source>
        <dbReference type="EMBL" id="PSS10602.1"/>
    </source>
</evidence>
<dbReference type="AlphaFoldDB" id="A0A2T3AT15"/>
<dbReference type="SUPFAM" id="SSF48264">
    <property type="entry name" value="Cytochrome P450"/>
    <property type="match status" value="1"/>
</dbReference>
<dbReference type="InterPro" id="IPR036396">
    <property type="entry name" value="Cyt_P450_sf"/>
</dbReference>
<comment type="cofactor">
    <cofactor evidence="1 5">
        <name>heme</name>
        <dbReference type="ChEBI" id="CHEBI:30413"/>
    </cofactor>
</comment>
<keyword evidence="5 6" id="KW-0349">Heme</keyword>
<evidence type="ECO:0008006" key="10">
    <source>
        <dbReference type="Google" id="ProtNLM"/>
    </source>
</evidence>
<dbReference type="InterPro" id="IPR002403">
    <property type="entry name" value="Cyt_P450_E_grp-IV"/>
</dbReference>
<dbReference type="RefSeq" id="XP_024717781.1">
    <property type="nucleotide sequence ID" value="XM_024867009.1"/>
</dbReference>
<keyword evidence="7" id="KW-1133">Transmembrane helix</keyword>
<dbReference type="PRINTS" id="PR00465">
    <property type="entry name" value="EP450IV"/>
</dbReference>
<evidence type="ECO:0000256" key="5">
    <source>
        <dbReference type="PIRSR" id="PIRSR602403-1"/>
    </source>
</evidence>
<dbReference type="PANTHER" id="PTHR24305">
    <property type="entry name" value="CYTOCHROME P450"/>
    <property type="match status" value="1"/>
</dbReference>
<dbReference type="Proteomes" id="UP000241818">
    <property type="component" value="Unassembled WGS sequence"/>
</dbReference>
<dbReference type="Gene3D" id="1.10.630.10">
    <property type="entry name" value="Cytochrome P450"/>
    <property type="match status" value="1"/>
</dbReference>
<keyword evidence="6" id="KW-0503">Monooxygenase</keyword>
<dbReference type="GO" id="GO:0020037">
    <property type="term" value="F:heme binding"/>
    <property type="evidence" value="ECO:0007669"/>
    <property type="project" value="InterPro"/>
</dbReference>
<dbReference type="Pfam" id="PF00067">
    <property type="entry name" value="p450"/>
    <property type="match status" value="1"/>
</dbReference>
<keyword evidence="7" id="KW-0812">Transmembrane</keyword>
<dbReference type="InParanoid" id="A0A2T3AT15"/>
<dbReference type="PANTHER" id="PTHR24305:SF166">
    <property type="entry name" value="CYTOCHROME P450 12A4, MITOCHONDRIAL-RELATED"/>
    <property type="match status" value="1"/>
</dbReference>
<dbReference type="InterPro" id="IPR050121">
    <property type="entry name" value="Cytochrome_P450_monoxygenase"/>
</dbReference>
<keyword evidence="6" id="KW-0560">Oxidoreductase</keyword>